<evidence type="ECO:0000313" key="1">
    <source>
        <dbReference type="EMBL" id="MDR6967590.1"/>
    </source>
</evidence>
<organism evidence="1 2">
    <name type="scientific">Flavobacterium arsenatis</name>
    <dbReference type="NCBI Taxonomy" id="1484332"/>
    <lineage>
        <taxon>Bacteria</taxon>
        <taxon>Pseudomonadati</taxon>
        <taxon>Bacteroidota</taxon>
        <taxon>Flavobacteriia</taxon>
        <taxon>Flavobacteriales</taxon>
        <taxon>Flavobacteriaceae</taxon>
        <taxon>Flavobacterium</taxon>
    </lineage>
</organism>
<dbReference type="EMBL" id="JAVDVI010000006">
    <property type="protein sequence ID" value="MDR6967590.1"/>
    <property type="molecule type" value="Genomic_DNA"/>
</dbReference>
<gene>
    <name evidence="1" type="ORF">J2X31_001602</name>
</gene>
<accession>A0ABU1TNR7</accession>
<dbReference type="Proteomes" id="UP001255185">
    <property type="component" value="Unassembled WGS sequence"/>
</dbReference>
<sequence>MMLFFKIRNRSIGVFETIFLLDATIFHGEPRHKRIVTTIRVRKKTLGFF</sequence>
<keyword evidence="2" id="KW-1185">Reference proteome</keyword>
<comment type="caution">
    <text evidence="1">The sequence shown here is derived from an EMBL/GenBank/DDBJ whole genome shotgun (WGS) entry which is preliminary data.</text>
</comment>
<protein>
    <submittedName>
        <fullName evidence="1">Uncharacterized protein</fullName>
    </submittedName>
</protein>
<proteinExistence type="predicted"/>
<name>A0ABU1TNR7_9FLAO</name>
<evidence type="ECO:0000313" key="2">
    <source>
        <dbReference type="Proteomes" id="UP001255185"/>
    </source>
</evidence>
<reference evidence="1 2" key="1">
    <citation type="submission" date="2023-07" db="EMBL/GenBank/DDBJ databases">
        <title>Sorghum-associated microbial communities from plants grown in Nebraska, USA.</title>
        <authorList>
            <person name="Schachtman D."/>
        </authorList>
    </citation>
    <scope>NUCLEOTIDE SEQUENCE [LARGE SCALE GENOMIC DNA]</scope>
    <source>
        <strain evidence="1 2">3773</strain>
    </source>
</reference>